<evidence type="ECO:0000313" key="1">
    <source>
        <dbReference type="EMBL" id="PJE80660.1"/>
    </source>
</evidence>
<protein>
    <submittedName>
        <fullName evidence="1">Uncharacterized protein</fullName>
    </submittedName>
</protein>
<dbReference type="AlphaFoldDB" id="A0A2H9TBN9"/>
<proteinExistence type="predicted"/>
<sequence>MFDRQTLSLPKFFRFRRPEHDPPAVPDVKMKPADVRLHERDVREGVPVGQHVLPHGFRRNLVEVAVHRPPEGMLAGRAVIAAARGTQAGFPEFPLPVPVVDDDGTEPRPQVVQGDQHPFVDQLQRPSAPGFVDVRRYQFMGLEEPRDIHGYCTGRNQPGRTGRSMCFRS</sequence>
<name>A0A2H9TBN9_9ZZZZ</name>
<organism evidence="1">
    <name type="scientific">invertebrate metagenome</name>
    <dbReference type="NCBI Taxonomy" id="1711999"/>
    <lineage>
        <taxon>unclassified sequences</taxon>
        <taxon>metagenomes</taxon>
        <taxon>organismal metagenomes</taxon>
    </lineage>
</organism>
<accession>A0A2H9TBN9</accession>
<comment type="caution">
    <text evidence="1">The sequence shown here is derived from an EMBL/GenBank/DDBJ whole genome shotgun (WGS) entry which is preliminary data.</text>
</comment>
<reference evidence="1" key="1">
    <citation type="journal article" date="2017" name="Appl. Environ. Microbiol.">
        <title>Molecular characterization of an Endozoicomonas-like organism causing infection in king scallop Pecten maximus L.</title>
        <authorList>
            <person name="Cano I."/>
            <person name="van Aerle R."/>
            <person name="Ross S."/>
            <person name="Verner-Jeffreys D.W."/>
            <person name="Paley R.K."/>
            <person name="Rimmer G."/>
            <person name="Ryder D."/>
            <person name="Hooper P."/>
            <person name="Stone D."/>
            <person name="Feist S.W."/>
        </authorList>
    </citation>
    <scope>NUCLEOTIDE SEQUENCE</scope>
</reference>
<gene>
    <name evidence="1" type="ORF">CI610_00321</name>
</gene>
<dbReference type="EMBL" id="NSIT01000009">
    <property type="protein sequence ID" value="PJE80660.1"/>
    <property type="molecule type" value="Genomic_DNA"/>
</dbReference>